<keyword evidence="2" id="KW-1185">Reference proteome</keyword>
<reference evidence="1 2" key="1">
    <citation type="journal article" date="2015" name="Genome Announc.">
        <title>Expanding the biotechnology potential of lactobacilli through comparative genomics of 213 strains and associated genera.</title>
        <authorList>
            <person name="Sun Z."/>
            <person name="Harris H.M."/>
            <person name="McCann A."/>
            <person name="Guo C."/>
            <person name="Argimon S."/>
            <person name="Zhang W."/>
            <person name="Yang X."/>
            <person name="Jeffery I.B."/>
            <person name="Cooney J.C."/>
            <person name="Kagawa T.F."/>
            <person name="Liu W."/>
            <person name="Song Y."/>
            <person name="Salvetti E."/>
            <person name="Wrobel A."/>
            <person name="Rasinkangas P."/>
            <person name="Parkhill J."/>
            <person name="Rea M.C."/>
            <person name="O'Sullivan O."/>
            <person name="Ritari J."/>
            <person name="Douillard F.P."/>
            <person name="Paul Ross R."/>
            <person name="Yang R."/>
            <person name="Briner A.E."/>
            <person name="Felis G.E."/>
            <person name="de Vos W.M."/>
            <person name="Barrangou R."/>
            <person name="Klaenhammer T.R."/>
            <person name="Caufield P.W."/>
            <person name="Cui Y."/>
            <person name="Zhang H."/>
            <person name="O'Toole P.W."/>
        </authorList>
    </citation>
    <scope>NUCLEOTIDE SEQUENCE [LARGE SCALE GENOMIC DNA]</scope>
    <source>
        <strain evidence="1 2">DSM 15836</strain>
    </source>
</reference>
<dbReference type="RefSeq" id="WP_056971124.1">
    <property type="nucleotide sequence ID" value="NZ_AZFI01000002.1"/>
</dbReference>
<dbReference type="NCBIfam" id="TIGR01636">
    <property type="entry name" value="phage_rinA"/>
    <property type="match status" value="1"/>
</dbReference>
<protein>
    <recommendedName>
        <fullName evidence="3">Transcriptional regulator</fullName>
    </recommendedName>
</protein>
<dbReference type="Proteomes" id="UP000051217">
    <property type="component" value="Unassembled WGS sequence"/>
</dbReference>
<proteinExistence type="predicted"/>
<dbReference type="EMBL" id="AZFI01000002">
    <property type="protein sequence ID" value="KRM31962.1"/>
    <property type="molecule type" value="Genomic_DNA"/>
</dbReference>
<accession>A0ABR5PNZ2</accession>
<name>A0ABR5PNZ2_9LACO</name>
<evidence type="ECO:0000313" key="2">
    <source>
        <dbReference type="Proteomes" id="UP000051217"/>
    </source>
</evidence>
<gene>
    <name evidence="1" type="ORF">FC65_GL000872</name>
</gene>
<evidence type="ECO:0008006" key="3">
    <source>
        <dbReference type="Google" id="ProtNLM"/>
    </source>
</evidence>
<comment type="caution">
    <text evidence="1">The sequence shown here is derived from an EMBL/GenBank/DDBJ whole genome shotgun (WGS) entry which is preliminary data.</text>
</comment>
<evidence type="ECO:0000313" key="1">
    <source>
        <dbReference type="EMBL" id="KRM31962.1"/>
    </source>
</evidence>
<organism evidence="1 2">
    <name type="scientific">Ligilactobacillus acidipiscis DSM 15836</name>
    <dbReference type="NCBI Taxonomy" id="1423716"/>
    <lineage>
        <taxon>Bacteria</taxon>
        <taxon>Bacillati</taxon>
        <taxon>Bacillota</taxon>
        <taxon>Bacilli</taxon>
        <taxon>Lactobacillales</taxon>
        <taxon>Lactobacillaceae</taxon>
        <taxon>Ligilactobacillus</taxon>
    </lineage>
</organism>
<sequence>MATRDEAIQVIKRYPDYERDKRRRELELRYPFDAYSDENIGGGRAQNVRDESLENEVSRVLSDHKLIELERNKNAVESVLSQCVDKPVRTLLDRATYEIIYEFFFANNRHYDAVGLGKHLSLSRSRVYARRDAFIKAVQKELSKRDKSGTNTP</sequence>
<dbReference type="InterPro" id="IPR006523">
    <property type="entry name" value="RinA"/>
</dbReference>